<evidence type="ECO:0000313" key="10">
    <source>
        <dbReference type="EMBL" id="MDV2686405.1"/>
    </source>
</evidence>
<evidence type="ECO:0000256" key="1">
    <source>
        <dbReference type="ARBA" id="ARBA00004651"/>
    </source>
</evidence>
<keyword evidence="3" id="KW-1003">Cell membrane</keyword>
<dbReference type="Proteomes" id="UP001287282">
    <property type="component" value="Unassembled WGS sequence"/>
</dbReference>
<dbReference type="PANTHER" id="PTHR40063">
    <property type="entry name" value="MEMBRANE PROTEIN-RELATED"/>
    <property type="match status" value="1"/>
</dbReference>
<proteinExistence type="predicted"/>
<evidence type="ECO:0000256" key="4">
    <source>
        <dbReference type="ARBA" id="ARBA00022597"/>
    </source>
</evidence>
<comment type="caution">
    <text evidence="10">The sequence shown here is derived from an EMBL/GenBank/DDBJ whole genome shotgun (WGS) entry which is preliminary data.</text>
</comment>
<dbReference type="PANTHER" id="PTHR40063:SF1">
    <property type="entry name" value="MEMBRANE PROTEIN"/>
    <property type="match status" value="1"/>
</dbReference>
<organism evidence="10 11">
    <name type="scientific">Alkalihalophilus lindianensis</name>
    <dbReference type="NCBI Taxonomy" id="1630542"/>
    <lineage>
        <taxon>Bacteria</taxon>
        <taxon>Bacillati</taxon>
        <taxon>Bacillota</taxon>
        <taxon>Bacilli</taxon>
        <taxon>Bacillales</taxon>
        <taxon>Bacillaceae</taxon>
        <taxon>Alkalihalophilus</taxon>
    </lineage>
</organism>
<keyword evidence="11" id="KW-1185">Reference proteome</keyword>
<evidence type="ECO:0000259" key="9">
    <source>
        <dbReference type="Pfam" id="PF13303"/>
    </source>
</evidence>
<accession>A0ABU3XEU3</accession>
<evidence type="ECO:0000256" key="3">
    <source>
        <dbReference type="ARBA" id="ARBA00022475"/>
    </source>
</evidence>
<evidence type="ECO:0000256" key="2">
    <source>
        <dbReference type="ARBA" id="ARBA00022448"/>
    </source>
</evidence>
<reference evidence="10 11" key="1">
    <citation type="submission" date="2023-10" db="EMBL/GenBank/DDBJ databases">
        <title>Screening of Alkalihalobacillus lindianensis BZ-TG-R113 and Its Alleviation of Salt Stress on Rapeseed Growth.</title>
        <authorList>
            <person name="Zhao B."/>
            <person name="Guo T."/>
        </authorList>
    </citation>
    <scope>NUCLEOTIDE SEQUENCE [LARGE SCALE GENOMIC DNA]</scope>
    <source>
        <strain evidence="10 11">BZ-TG-R113</strain>
    </source>
</reference>
<keyword evidence="7 8" id="KW-0472">Membrane</keyword>
<keyword evidence="5 8" id="KW-0812">Transmembrane</keyword>
<comment type="subcellular location">
    <subcellularLocation>
        <location evidence="1">Cell membrane</location>
        <topology evidence="1">Multi-pass membrane protein</topology>
    </subcellularLocation>
</comment>
<keyword evidence="6 8" id="KW-1133">Transmembrane helix</keyword>
<evidence type="ECO:0000256" key="6">
    <source>
        <dbReference type="ARBA" id="ARBA00022989"/>
    </source>
</evidence>
<feature type="domain" description="Phosphotransferase system EIIC" evidence="9">
    <location>
        <begin position="22"/>
        <end position="332"/>
    </location>
</feature>
<feature type="transmembrane region" description="Helical" evidence="8">
    <location>
        <begin position="80"/>
        <end position="108"/>
    </location>
</feature>
<feature type="transmembrane region" description="Helical" evidence="8">
    <location>
        <begin position="120"/>
        <end position="144"/>
    </location>
</feature>
<sequence>MSSFLKRKGIDLNWRTYVITGLSHMALGLFASLIIGLIIRTAGEQLGVSYLEEIGTLAMSLTGPAIGVAVAYGLKAPRLVLFAALISGAAGFQLGGPAGSFVAAVIATEIGKVVSGETKIDIIVTPLVTIISGFTIASLIGPGIDAGMTQFGSVIMWATEQQPILMGIIIATLMGLALTAPISSAALAIMLGLEGIAAGAATVGCAAQMMGFAVSSYRENGWSGLVALGLGTSMLQIANIVKHPLILIPPTLAGAVLAPFATTLFQMTNNPAGAGMGTSGLVGPIMTFTDMGFTFEVAISVFLLYFILPALISLGISEWMRKAGYIKMGEMKIEQS</sequence>
<evidence type="ECO:0000313" key="11">
    <source>
        <dbReference type="Proteomes" id="UP001287282"/>
    </source>
</evidence>
<dbReference type="EMBL" id="JAWJBA010000008">
    <property type="protein sequence ID" value="MDV2686405.1"/>
    <property type="molecule type" value="Genomic_DNA"/>
</dbReference>
<feature type="transmembrane region" description="Helical" evidence="8">
    <location>
        <begin position="245"/>
        <end position="265"/>
    </location>
</feature>
<keyword evidence="4 10" id="KW-0762">Sugar transport</keyword>
<dbReference type="RefSeq" id="WP_317123564.1">
    <property type="nucleotide sequence ID" value="NZ_JAWJBA010000008.1"/>
</dbReference>
<gene>
    <name evidence="10" type="ORF">RYX56_18715</name>
</gene>
<feature type="transmembrane region" description="Helical" evidence="8">
    <location>
        <begin position="164"/>
        <end position="189"/>
    </location>
</feature>
<keyword evidence="2" id="KW-0813">Transport</keyword>
<dbReference type="Pfam" id="PF13303">
    <property type="entry name" value="PTS_EIIC_2"/>
    <property type="match status" value="1"/>
</dbReference>
<evidence type="ECO:0000256" key="7">
    <source>
        <dbReference type="ARBA" id="ARBA00023136"/>
    </source>
</evidence>
<feature type="transmembrane region" description="Helical" evidence="8">
    <location>
        <begin position="285"/>
        <end position="312"/>
    </location>
</feature>
<feature type="transmembrane region" description="Helical" evidence="8">
    <location>
        <begin position="54"/>
        <end position="74"/>
    </location>
</feature>
<protein>
    <submittedName>
        <fullName evidence="10">PTS sugar transporter subunit IIC</fullName>
    </submittedName>
</protein>
<feature type="transmembrane region" description="Helical" evidence="8">
    <location>
        <begin position="22"/>
        <end position="42"/>
    </location>
</feature>
<dbReference type="InterPro" id="IPR003352">
    <property type="entry name" value="PTS_EIIC"/>
</dbReference>
<evidence type="ECO:0000256" key="5">
    <source>
        <dbReference type="ARBA" id="ARBA00022692"/>
    </source>
</evidence>
<name>A0ABU3XEU3_9BACI</name>
<evidence type="ECO:0000256" key="8">
    <source>
        <dbReference type="SAM" id="Phobius"/>
    </source>
</evidence>
<feature type="transmembrane region" description="Helical" evidence="8">
    <location>
        <begin position="196"/>
        <end position="215"/>
    </location>
</feature>